<dbReference type="InterPro" id="IPR017853">
    <property type="entry name" value="GH"/>
</dbReference>
<dbReference type="PANTHER" id="PTHR31776:SF0">
    <property type="entry name" value="ALPHA-L-ARABINOFURANOSIDASE 1"/>
    <property type="match status" value="1"/>
</dbReference>
<accession>A0A5C3LXJ4</accession>
<keyword evidence="5 8" id="KW-0732">Signal</keyword>
<dbReference type="OrthoDB" id="406864at2759"/>
<gene>
    <name evidence="10" type="ORF">BDQ12DRAFT_727713</name>
</gene>
<evidence type="ECO:0000256" key="6">
    <source>
        <dbReference type="ARBA" id="ARBA00022801"/>
    </source>
</evidence>
<dbReference type="Pfam" id="PF06964">
    <property type="entry name" value="Alpha-L-AF_C"/>
    <property type="match status" value="1"/>
</dbReference>
<evidence type="ECO:0000256" key="8">
    <source>
        <dbReference type="SAM" id="SignalP"/>
    </source>
</evidence>
<evidence type="ECO:0000259" key="9">
    <source>
        <dbReference type="SMART" id="SM00813"/>
    </source>
</evidence>
<dbReference type="GO" id="GO:0046373">
    <property type="term" value="P:L-arabinose metabolic process"/>
    <property type="evidence" value="ECO:0007669"/>
    <property type="project" value="InterPro"/>
</dbReference>
<evidence type="ECO:0000313" key="10">
    <source>
        <dbReference type="EMBL" id="TFK33491.1"/>
    </source>
</evidence>
<evidence type="ECO:0000256" key="1">
    <source>
        <dbReference type="ARBA" id="ARBA00001462"/>
    </source>
</evidence>
<comment type="similarity">
    <text evidence="3">Belongs to the glycosyl hydrolase 51 family.</text>
</comment>
<dbReference type="UniPathway" id="UPA00667"/>
<dbReference type="Proteomes" id="UP000308652">
    <property type="component" value="Unassembled WGS sequence"/>
</dbReference>
<protein>
    <recommendedName>
        <fullName evidence="4">non-reducing end alpha-L-arabinofuranosidase</fullName>
        <ecNumber evidence="4">3.2.1.55</ecNumber>
    </recommendedName>
</protein>
<sequence>MLLWIQAAFVLLSYLQIGNAVTVTVSSTASHPIPTTLWGQMFEDINSGEGGLYAELLQNRAFQQVTPGTTASLNAWQAINGAGISVIKETTPVSAALPNALHVTIPSGKTGQVGFGNTGFAGIKVTAGQTYTASFYYRFPTSSGFRGNAIVGLQTTSGQVLGQTTVSLSGAQTSWTQITVTFQPTTTPSSTANRFTITLDGTAASGQTVLAEMGPSFFRLPGGNNLEGQTTANRWQWNATVGPLVNRPGRQGDWGYVNTDGLGIYEYLTWCEDLNMQPIMAVWSGYSLGGSSVAEAQLGPYIQQAIDQINFVIGDPAKSAAAALRSSLGHPQPFALTYVEVGNEDNFGSSTYGYRWKDIVNALKAQFPNLHFIATTLVNNPVLSPVPTEYDVHNYNTPTWFAQNSFYYDDIARNGMKYFEGEYAAISTNSSNIFGAVGTGRLSYPTMQSAAGEAAYMTGLERNSDIVFAASYAPLIGHVTNHQWTPNLIAHDANGVYRSTGYYVQKLFSLNRGDEYLPSTLPSRTGTLFWSVVRKKSTNQIIIKVSNTAAASAALTFSLPFGTVGTSGTLQTLTGSATASNLPTNPNLIVPVNSTITTGKTFNFNAPAVSVSVITFTAQ</sequence>
<dbReference type="STRING" id="68775.A0A5C3LXJ4"/>
<dbReference type="Pfam" id="PF22848">
    <property type="entry name" value="ASD1_dom"/>
    <property type="match status" value="1"/>
</dbReference>
<feature type="domain" description="Alpha-L-arabinofuranosidase C-terminal" evidence="9">
    <location>
        <begin position="443"/>
        <end position="610"/>
    </location>
</feature>
<evidence type="ECO:0000256" key="7">
    <source>
        <dbReference type="ARBA" id="ARBA00023180"/>
    </source>
</evidence>
<reference evidence="10 11" key="1">
    <citation type="journal article" date="2019" name="Nat. Ecol. Evol.">
        <title>Megaphylogeny resolves global patterns of mushroom evolution.</title>
        <authorList>
            <person name="Varga T."/>
            <person name="Krizsan K."/>
            <person name="Foldi C."/>
            <person name="Dima B."/>
            <person name="Sanchez-Garcia M."/>
            <person name="Sanchez-Ramirez S."/>
            <person name="Szollosi G.J."/>
            <person name="Szarkandi J.G."/>
            <person name="Papp V."/>
            <person name="Albert L."/>
            <person name="Andreopoulos W."/>
            <person name="Angelini C."/>
            <person name="Antonin V."/>
            <person name="Barry K.W."/>
            <person name="Bougher N.L."/>
            <person name="Buchanan P."/>
            <person name="Buyck B."/>
            <person name="Bense V."/>
            <person name="Catcheside P."/>
            <person name="Chovatia M."/>
            <person name="Cooper J."/>
            <person name="Damon W."/>
            <person name="Desjardin D."/>
            <person name="Finy P."/>
            <person name="Geml J."/>
            <person name="Haridas S."/>
            <person name="Hughes K."/>
            <person name="Justo A."/>
            <person name="Karasinski D."/>
            <person name="Kautmanova I."/>
            <person name="Kiss B."/>
            <person name="Kocsube S."/>
            <person name="Kotiranta H."/>
            <person name="LaButti K.M."/>
            <person name="Lechner B.E."/>
            <person name="Liimatainen K."/>
            <person name="Lipzen A."/>
            <person name="Lukacs Z."/>
            <person name="Mihaltcheva S."/>
            <person name="Morgado L.N."/>
            <person name="Niskanen T."/>
            <person name="Noordeloos M.E."/>
            <person name="Ohm R.A."/>
            <person name="Ortiz-Santana B."/>
            <person name="Ovrebo C."/>
            <person name="Racz N."/>
            <person name="Riley R."/>
            <person name="Savchenko A."/>
            <person name="Shiryaev A."/>
            <person name="Soop K."/>
            <person name="Spirin V."/>
            <person name="Szebenyi C."/>
            <person name="Tomsovsky M."/>
            <person name="Tulloss R.E."/>
            <person name="Uehling J."/>
            <person name="Grigoriev I.V."/>
            <person name="Vagvolgyi C."/>
            <person name="Papp T."/>
            <person name="Martin F.M."/>
            <person name="Miettinen O."/>
            <person name="Hibbett D.S."/>
            <person name="Nagy L.G."/>
        </authorList>
    </citation>
    <scope>NUCLEOTIDE SEQUENCE [LARGE SCALE GENOMIC DNA]</scope>
    <source>
        <strain evidence="10 11">CBS 166.37</strain>
    </source>
</reference>
<dbReference type="InterPro" id="IPR008979">
    <property type="entry name" value="Galactose-bd-like_sf"/>
</dbReference>
<feature type="signal peptide" evidence="8">
    <location>
        <begin position="1"/>
        <end position="20"/>
    </location>
</feature>
<dbReference type="Gene3D" id="3.20.20.80">
    <property type="entry name" value="Glycosidases"/>
    <property type="match status" value="1"/>
</dbReference>
<keyword evidence="11" id="KW-1185">Reference proteome</keyword>
<dbReference type="InterPro" id="IPR010720">
    <property type="entry name" value="Alpha-L-AF_C"/>
</dbReference>
<dbReference type="EC" id="3.2.1.55" evidence="4"/>
<dbReference type="EMBL" id="ML213647">
    <property type="protein sequence ID" value="TFK33491.1"/>
    <property type="molecule type" value="Genomic_DNA"/>
</dbReference>
<feature type="chain" id="PRO_5022904942" description="non-reducing end alpha-L-arabinofuranosidase" evidence="8">
    <location>
        <begin position="21"/>
        <end position="619"/>
    </location>
</feature>
<dbReference type="AlphaFoldDB" id="A0A5C3LXJ4"/>
<evidence type="ECO:0000256" key="4">
    <source>
        <dbReference type="ARBA" id="ARBA00012670"/>
    </source>
</evidence>
<dbReference type="SUPFAM" id="SSF51445">
    <property type="entry name" value="(Trans)glycosidases"/>
    <property type="match status" value="1"/>
</dbReference>
<keyword evidence="6 10" id="KW-0378">Hydrolase</keyword>
<comment type="pathway">
    <text evidence="2">Glycan metabolism; L-arabinan degradation.</text>
</comment>
<dbReference type="InterPro" id="IPR055235">
    <property type="entry name" value="ASD1_cat"/>
</dbReference>
<dbReference type="PANTHER" id="PTHR31776">
    <property type="entry name" value="ALPHA-L-ARABINOFURANOSIDASE 1"/>
    <property type="match status" value="1"/>
</dbReference>
<dbReference type="GO" id="GO:0046556">
    <property type="term" value="F:alpha-L-arabinofuranosidase activity"/>
    <property type="evidence" value="ECO:0007669"/>
    <property type="project" value="UniProtKB-EC"/>
</dbReference>
<keyword evidence="7" id="KW-0325">Glycoprotein</keyword>
<organism evidence="10 11">
    <name type="scientific">Crucibulum laeve</name>
    <dbReference type="NCBI Taxonomy" id="68775"/>
    <lineage>
        <taxon>Eukaryota</taxon>
        <taxon>Fungi</taxon>
        <taxon>Dikarya</taxon>
        <taxon>Basidiomycota</taxon>
        <taxon>Agaricomycotina</taxon>
        <taxon>Agaricomycetes</taxon>
        <taxon>Agaricomycetidae</taxon>
        <taxon>Agaricales</taxon>
        <taxon>Agaricineae</taxon>
        <taxon>Nidulariaceae</taxon>
        <taxon>Crucibulum</taxon>
    </lineage>
</organism>
<dbReference type="SUPFAM" id="SSF49785">
    <property type="entry name" value="Galactose-binding domain-like"/>
    <property type="match status" value="1"/>
</dbReference>
<proteinExistence type="inferred from homology"/>
<evidence type="ECO:0000256" key="3">
    <source>
        <dbReference type="ARBA" id="ARBA00007186"/>
    </source>
</evidence>
<dbReference type="GO" id="GO:0031222">
    <property type="term" value="P:arabinan catabolic process"/>
    <property type="evidence" value="ECO:0007669"/>
    <property type="project" value="UniProtKB-UniPathway"/>
</dbReference>
<dbReference type="Gene3D" id="2.60.40.1180">
    <property type="entry name" value="Golgi alpha-mannosidase II"/>
    <property type="match status" value="1"/>
</dbReference>
<name>A0A5C3LXJ4_9AGAR</name>
<dbReference type="SMART" id="SM00813">
    <property type="entry name" value="Alpha-L-AF_C"/>
    <property type="match status" value="1"/>
</dbReference>
<evidence type="ECO:0000256" key="5">
    <source>
        <dbReference type="ARBA" id="ARBA00022729"/>
    </source>
</evidence>
<dbReference type="InterPro" id="IPR051563">
    <property type="entry name" value="Glycosyl_Hydrolase_51"/>
</dbReference>
<dbReference type="InterPro" id="IPR013780">
    <property type="entry name" value="Glyco_hydro_b"/>
</dbReference>
<evidence type="ECO:0000313" key="11">
    <source>
        <dbReference type="Proteomes" id="UP000308652"/>
    </source>
</evidence>
<comment type="catalytic activity">
    <reaction evidence="1">
        <text>Hydrolysis of terminal non-reducing alpha-L-arabinofuranoside residues in alpha-L-arabinosides.</text>
        <dbReference type="EC" id="3.2.1.55"/>
    </reaction>
</comment>
<evidence type="ECO:0000256" key="2">
    <source>
        <dbReference type="ARBA" id="ARBA00004834"/>
    </source>
</evidence>